<evidence type="ECO:0000313" key="1">
    <source>
        <dbReference type="EMBL" id="CAJ2649209.1"/>
    </source>
</evidence>
<name>A0ACB0JZ17_TRIPR</name>
<dbReference type="Proteomes" id="UP001177021">
    <property type="component" value="Unassembled WGS sequence"/>
</dbReference>
<keyword evidence="2" id="KW-1185">Reference proteome</keyword>
<dbReference type="EMBL" id="CASHSV030000109">
    <property type="protein sequence ID" value="CAJ2649209.1"/>
    <property type="molecule type" value="Genomic_DNA"/>
</dbReference>
<protein>
    <submittedName>
        <fullName evidence="1">Uncharacterized protein</fullName>
    </submittedName>
</protein>
<proteinExistence type="predicted"/>
<comment type="caution">
    <text evidence="1">The sequence shown here is derived from an EMBL/GenBank/DDBJ whole genome shotgun (WGS) entry which is preliminary data.</text>
</comment>
<reference evidence="1" key="1">
    <citation type="submission" date="2023-10" db="EMBL/GenBank/DDBJ databases">
        <authorList>
            <person name="Rodriguez Cubillos JULIANA M."/>
            <person name="De Vega J."/>
        </authorList>
    </citation>
    <scope>NUCLEOTIDE SEQUENCE</scope>
</reference>
<accession>A0ACB0JZ17</accession>
<sequence length="189" mass="21479">MVITIHHSSTTTRNNIINIIIIIAETIAITITVHCHRHHRHRSLSSPSPSPISSAGNQTTTSSRVSSSSPFFLKFLPQMMKTKQEIKFIPKVMCEPVDENLTFNGNQLENGDILCFQKASAIDTEKHIRHPDVPSYLELTSRDQASALAYRSHQTRRLHLRILPDNKRGKCKLQKQLNRSRNLPRLNIG</sequence>
<organism evidence="1 2">
    <name type="scientific">Trifolium pratense</name>
    <name type="common">Red clover</name>
    <dbReference type="NCBI Taxonomy" id="57577"/>
    <lineage>
        <taxon>Eukaryota</taxon>
        <taxon>Viridiplantae</taxon>
        <taxon>Streptophyta</taxon>
        <taxon>Embryophyta</taxon>
        <taxon>Tracheophyta</taxon>
        <taxon>Spermatophyta</taxon>
        <taxon>Magnoliopsida</taxon>
        <taxon>eudicotyledons</taxon>
        <taxon>Gunneridae</taxon>
        <taxon>Pentapetalae</taxon>
        <taxon>rosids</taxon>
        <taxon>fabids</taxon>
        <taxon>Fabales</taxon>
        <taxon>Fabaceae</taxon>
        <taxon>Papilionoideae</taxon>
        <taxon>50 kb inversion clade</taxon>
        <taxon>NPAAA clade</taxon>
        <taxon>Hologalegina</taxon>
        <taxon>IRL clade</taxon>
        <taxon>Trifolieae</taxon>
        <taxon>Trifolium</taxon>
    </lineage>
</organism>
<evidence type="ECO:0000313" key="2">
    <source>
        <dbReference type="Proteomes" id="UP001177021"/>
    </source>
</evidence>
<gene>
    <name evidence="1" type="ORF">MILVUS5_LOCUS17384</name>
</gene>